<evidence type="ECO:0000313" key="2">
    <source>
        <dbReference type="Proteomes" id="UP001152320"/>
    </source>
</evidence>
<dbReference type="AlphaFoldDB" id="A0A9Q1BX34"/>
<gene>
    <name evidence="1" type="ORF">HOLleu_20848</name>
</gene>
<dbReference type="EMBL" id="JAIZAY010000010">
    <property type="protein sequence ID" value="KAJ8034131.1"/>
    <property type="molecule type" value="Genomic_DNA"/>
</dbReference>
<organism evidence="1 2">
    <name type="scientific">Holothuria leucospilota</name>
    <name type="common">Black long sea cucumber</name>
    <name type="synonym">Mertensiothuria leucospilota</name>
    <dbReference type="NCBI Taxonomy" id="206669"/>
    <lineage>
        <taxon>Eukaryota</taxon>
        <taxon>Metazoa</taxon>
        <taxon>Echinodermata</taxon>
        <taxon>Eleutherozoa</taxon>
        <taxon>Echinozoa</taxon>
        <taxon>Holothuroidea</taxon>
        <taxon>Aspidochirotacea</taxon>
        <taxon>Aspidochirotida</taxon>
        <taxon>Holothuriidae</taxon>
        <taxon>Holothuria</taxon>
    </lineage>
</organism>
<proteinExistence type="predicted"/>
<comment type="caution">
    <text evidence="1">The sequence shown here is derived from an EMBL/GenBank/DDBJ whole genome shotgun (WGS) entry which is preliminary data.</text>
</comment>
<protein>
    <submittedName>
        <fullName evidence="1">Uncharacterized protein</fullName>
    </submittedName>
</protein>
<dbReference type="Proteomes" id="UP001152320">
    <property type="component" value="Chromosome 10"/>
</dbReference>
<keyword evidence="2" id="KW-1185">Reference proteome</keyword>
<dbReference type="OrthoDB" id="10558502at2759"/>
<sequence length="77" mass="8790">MFVAKVVRSEGDSSYVAYMKQASDRELFTWPEGEELFFLHPPEDIICKLDAPEPVLVGSRLFSRFNLSTAKELFSCI</sequence>
<reference evidence="1" key="1">
    <citation type="submission" date="2021-10" db="EMBL/GenBank/DDBJ databases">
        <title>Tropical sea cucumber genome reveals ecological adaptation and Cuvierian tubules defense mechanism.</title>
        <authorList>
            <person name="Chen T."/>
        </authorList>
    </citation>
    <scope>NUCLEOTIDE SEQUENCE</scope>
    <source>
        <strain evidence="1">Nanhai2018</strain>
        <tissue evidence="1">Muscle</tissue>
    </source>
</reference>
<evidence type="ECO:0000313" key="1">
    <source>
        <dbReference type="EMBL" id="KAJ8034131.1"/>
    </source>
</evidence>
<name>A0A9Q1BX34_HOLLE</name>
<accession>A0A9Q1BX34</accession>